<dbReference type="SUPFAM" id="SSF53850">
    <property type="entry name" value="Periplasmic binding protein-like II"/>
    <property type="match status" value="1"/>
</dbReference>
<dbReference type="InterPro" id="IPR005119">
    <property type="entry name" value="LysR_subst-bd"/>
</dbReference>
<name>A0A418WY50_9BURK</name>
<dbReference type="Pfam" id="PF03466">
    <property type="entry name" value="LysR_substrate"/>
    <property type="match status" value="1"/>
</dbReference>
<keyword evidence="7" id="KW-1185">Reference proteome</keyword>
<evidence type="ECO:0000313" key="7">
    <source>
        <dbReference type="Proteomes" id="UP000285190"/>
    </source>
</evidence>
<comment type="caution">
    <text evidence="6">The sequence shown here is derived from an EMBL/GenBank/DDBJ whole genome shotgun (WGS) entry which is preliminary data.</text>
</comment>
<keyword evidence="2" id="KW-0805">Transcription regulation</keyword>
<dbReference type="PROSITE" id="PS50931">
    <property type="entry name" value="HTH_LYSR"/>
    <property type="match status" value="1"/>
</dbReference>
<dbReference type="InterPro" id="IPR036388">
    <property type="entry name" value="WH-like_DNA-bd_sf"/>
</dbReference>
<dbReference type="Gene3D" id="1.10.10.10">
    <property type="entry name" value="Winged helix-like DNA-binding domain superfamily/Winged helix DNA-binding domain"/>
    <property type="match status" value="1"/>
</dbReference>
<dbReference type="GO" id="GO:0003700">
    <property type="term" value="F:DNA-binding transcription factor activity"/>
    <property type="evidence" value="ECO:0007669"/>
    <property type="project" value="InterPro"/>
</dbReference>
<keyword evidence="4" id="KW-0804">Transcription</keyword>
<accession>A0A418WY50</accession>
<dbReference type="InterPro" id="IPR000847">
    <property type="entry name" value="LysR_HTH_N"/>
</dbReference>
<evidence type="ECO:0000313" key="6">
    <source>
        <dbReference type="EMBL" id="RJG05146.1"/>
    </source>
</evidence>
<dbReference type="RefSeq" id="WP_119736598.1">
    <property type="nucleotide sequence ID" value="NZ_QYUN01000002.1"/>
</dbReference>
<proteinExistence type="inferred from homology"/>
<evidence type="ECO:0000256" key="2">
    <source>
        <dbReference type="ARBA" id="ARBA00023015"/>
    </source>
</evidence>
<evidence type="ECO:0000256" key="3">
    <source>
        <dbReference type="ARBA" id="ARBA00023125"/>
    </source>
</evidence>
<dbReference type="AlphaFoldDB" id="A0A418WY50"/>
<sequence>MRITLRQLQIFEAVASSGSTTAASEQLALSQSATSAALNELENLLSATLFDRVGRKLIINDNGRALLGHAKQMLSMARTIEGQFNGEQGVSRDLIIGASTTIGTYILPALLARYRSRYGEVIPRITIANTADVATAVANFDVEIGFIEGPCHVRGLRIEPWIKDELIVVAAPEHEPGSRKSRQKATPSTLAKAKWLLRESGSGTREAVEDALLPHLHYITEGGVFSSSEAIKHACMAGLGLACLSRLVVADLLAQGRLVEVGTTLPRMSRNLYMIYSAGKTLSKPLTEFRNFCRVWQ</sequence>
<dbReference type="Pfam" id="PF00126">
    <property type="entry name" value="HTH_1"/>
    <property type="match status" value="1"/>
</dbReference>
<dbReference type="NCBIfam" id="NF008095">
    <property type="entry name" value="PRK10837.1"/>
    <property type="match status" value="1"/>
</dbReference>
<dbReference type="SUPFAM" id="SSF46785">
    <property type="entry name" value="Winged helix' DNA-binding domain"/>
    <property type="match status" value="1"/>
</dbReference>
<dbReference type="EMBL" id="QYUN01000002">
    <property type="protein sequence ID" value="RJG05146.1"/>
    <property type="molecule type" value="Genomic_DNA"/>
</dbReference>
<organism evidence="6 7">
    <name type="scientific">Noviherbaspirillum cavernae</name>
    <dbReference type="NCBI Taxonomy" id="2320862"/>
    <lineage>
        <taxon>Bacteria</taxon>
        <taxon>Pseudomonadati</taxon>
        <taxon>Pseudomonadota</taxon>
        <taxon>Betaproteobacteria</taxon>
        <taxon>Burkholderiales</taxon>
        <taxon>Oxalobacteraceae</taxon>
        <taxon>Noviherbaspirillum</taxon>
    </lineage>
</organism>
<reference evidence="6 7" key="1">
    <citation type="submission" date="2018-09" db="EMBL/GenBank/DDBJ databases">
        <authorList>
            <person name="Zhu H."/>
        </authorList>
    </citation>
    <scope>NUCLEOTIDE SEQUENCE [LARGE SCALE GENOMIC DNA]</scope>
    <source>
        <strain evidence="6 7">K2R10-39</strain>
    </source>
</reference>
<keyword evidence="3" id="KW-0238">DNA-binding</keyword>
<evidence type="ECO:0000256" key="1">
    <source>
        <dbReference type="ARBA" id="ARBA00009437"/>
    </source>
</evidence>
<dbReference type="Gene3D" id="3.40.190.10">
    <property type="entry name" value="Periplasmic binding protein-like II"/>
    <property type="match status" value="2"/>
</dbReference>
<dbReference type="OrthoDB" id="9808620at2"/>
<dbReference type="InterPro" id="IPR036390">
    <property type="entry name" value="WH_DNA-bd_sf"/>
</dbReference>
<dbReference type="CDD" id="cd08420">
    <property type="entry name" value="PBP2_CysL_like"/>
    <property type="match status" value="1"/>
</dbReference>
<evidence type="ECO:0000256" key="4">
    <source>
        <dbReference type="ARBA" id="ARBA00023163"/>
    </source>
</evidence>
<dbReference type="Proteomes" id="UP000285190">
    <property type="component" value="Unassembled WGS sequence"/>
</dbReference>
<dbReference type="PANTHER" id="PTHR30126:SF94">
    <property type="entry name" value="LYSR FAMILY TRANSCRIPTIONAL REGULATOR"/>
    <property type="match status" value="1"/>
</dbReference>
<evidence type="ECO:0000259" key="5">
    <source>
        <dbReference type="PROSITE" id="PS50931"/>
    </source>
</evidence>
<gene>
    <name evidence="6" type="ORF">D3870_03140</name>
</gene>
<protein>
    <submittedName>
        <fullName evidence="6">LysR family transcriptional regulator</fullName>
    </submittedName>
</protein>
<dbReference type="PRINTS" id="PR00039">
    <property type="entry name" value="HTHLYSR"/>
</dbReference>
<dbReference type="GO" id="GO:0000976">
    <property type="term" value="F:transcription cis-regulatory region binding"/>
    <property type="evidence" value="ECO:0007669"/>
    <property type="project" value="TreeGrafter"/>
</dbReference>
<comment type="similarity">
    <text evidence="1">Belongs to the LysR transcriptional regulatory family.</text>
</comment>
<feature type="domain" description="HTH lysR-type" evidence="5">
    <location>
        <begin position="3"/>
        <end position="60"/>
    </location>
</feature>
<dbReference type="PANTHER" id="PTHR30126">
    <property type="entry name" value="HTH-TYPE TRANSCRIPTIONAL REGULATOR"/>
    <property type="match status" value="1"/>
</dbReference>